<organism evidence="1 2">
    <name type="scientific">Dentiscutata erythropus</name>
    <dbReference type="NCBI Taxonomy" id="1348616"/>
    <lineage>
        <taxon>Eukaryota</taxon>
        <taxon>Fungi</taxon>
        <taxon>Fungi incertae sedis</taxon>
        <taxon>Mucoromycota</taxon>
        <taxon>Glomeromycotina</taxon>
        <taxon>Glomeromycetes</taxon>
        <taxon>Diversisporales</taxon>
        <taxon>Gigasporaceae</taxon>
        <taxon>Dentiscutata</taxon>
    </lineage>
</organism>
<evidence type="ECO:0000313" key="1">
    <source>
        <dbReference type="EMBL" id="CAG8697904.1"/>
    </source>
</evidence>
<keyword evidence="2" id="KW-1185">Reference proteome</keyword>
<accession>A0A9N9N2Y1</accession>
<sequence length="67" mass="7878">IELFSEVNDKEDFDNFDNSTDYIDPEIEHQDLKLENFINLNNTEQDVNNFDEDQFGAEVEGLIYSTQ</sequence>
<comment type="caution">
    <text evidence="1">The sequence shown here is derived from an EMBL/GenBank/DDBJ whole genome shotgun (WGS) entry which is preliminary data.</text>
</comment>
<reference evidence="1" key="1">
    <citation type="submission" date="2021-06" db="EMBL/GenBank/DDBJ databases">
        <authorList>
            <person name="Kallberg Y."/>
            <person name="Tangrot J."/>
            <person name="Rosling A."/>
        </authorList>
    </citation>
    <scope>NUCLEOTIDE SEQUENCE</scope>
    <source>
        <strain evidence="1">MA453B</strain>
    </source>
</reference>
<dbReference type="AlphaFoldDB" id="A0A9N9N2Y1"/>
<protein>
    <submittedName>
        <fullName evidence="1">24226_t:CDS:1</fullName>
    </submittedName>
</protein>
<dbReference type="Proteomes" id="UP000789405">
    <property type="component" value="Unassembled WGS sequence"/>
</dbReference>
<name>A0A9N9N2Y1_9GLOM</name>
<dbReference type="EMBL" id="CAJVPY010008577">
    <property type="protein sequence ID" value="CAG8697904.1"/>
    <property type="molecule type" value="Genomic_DNA"/>
</dbReference>
<evidence type="ECO:0000313" key="2">
    <source>
        <dbReference type="Proteomes" id="UP000789405"/>
    </source>
</evidence>
<proteinExistence type="predicted"/>
<gene>
    <name evidence="1" type="ORF">DERYTH_LOCUS12797</name>
</gene>
<feature type="non-terminal residue" evidence="1">
    <location>
        <position position="67"/>
    </location>
</feature>